<evidence type="ECO:0000313" key="2">
    <source>
        <dbReference type="Proteomes" id="UP001416858"/>
    </source>
</evidence>
<sequence length="54" mass="5863">MPDTLVHQKETHSMTGRMVLTTNGCGQAALLTGDLPPGNLPTMQWGDLWPRSLS</sequence>
<proteinExistence type="predicted"/>
<name>A0ABP9VP24_9BACT</name>
<evidence type="ECO:0000313" key="1">
    <source>
        <dbReference type="EMBL" id="GAA5506924.1"/>
    </source>
</evidence>
<organism evidence="1 2">
    <name type="scientific">Novipirellula caenicola</name>
    <dbReference type="NCBI Taxonomy" id="1536901"/>
    <lineage>
        <taxon>Bacteria</taxon>
        <taxon>Pseudomonadati</taxon>
        <taxon>Planctomycetota</taxon>
        <taxon>Planctomycetia</taxon>
        <taxon>Pirellulales</taxon>
        <taxon>Pirellulaceae</taxon>
        <taxon>Novipirellula</taxon>
    </lineage>
</organism>
<dbReference type="EMBL" id="BAABRO010000004">
    <property type="protein sequence ID" value="GAA5506924.1"/>
    <property type="molecule type" value="Genomic_DNA"/>
</dbReference>
<reference evidence="1 2" key="1">
    <citation type="submission" date="2024-02" db="EMBL/GenBank/DDBJ databases">
        <title>Rhodopirellula caenicola NBRC 110016.</title>
        <authorList>
            <person name="Ichikawa N."/>
            <person name="Katano-Makiyama Y."/>
            <person name="Hidaka K."/>
        </authorList>
    </citation>
    <scope>NUCLEOTIDE SEQUENCE [LARGE SCALE GENOMIC DNA]</scope>
    <source>
        <strain evidence="1 2">NBRC 110016</strain>
    </source>
</reference>
<keyword evidence="2" id="KW-1185">Reference proteome</keyword>
<comment type="caution">
    <text evidence="1">The sequence shown here is derived from an EMBL/GenBank/DDBJ whole genome shotgun (WGS) entry which is preliminary data.</text>
</comment>
<protein>
    <submittedName>
        <fullName evidence="1">Uncharacterized protein</fullName>
    </submittedName>
</protein>
<accession>A0ABP9VP24</accession>
<dbReference type="Proteomes" id="UP001416858">
    <property type="component" value="Unassembled WGS sequence"/>
</dbReference>
<gene>
    <name evidence="1" type="ORF">Rcae01_02377</name>
</gene>